<dbReference type="OrthoDB" id="5849360at2759"/>
<keyword evidence="2" id="KW-1185">Reference proteome</keyword>
<dbReference type="EMBL" id="UYRR01031476">
    <property type="protein sequence ID" value="VDK50399.1"/>
    <property type="molecule type" value="Genomic_DNA"/>
</dbReference>
<reference evidence="3" key="1">
    <citation type="submission" date="2017-02" db="UniProtKB">
        <authorList>
            <consortium name="WormBaseParasite"/>
        </authorList>
    </citation>
    <scope>IDENTIFICATION</scope>
</reference>
<evidence type="ECO:0000313" key="2">
    <source>
        <dbReference type="Proteomes" id="UP000267096"/>
    </source>
</evidence>
<reference evidence="1 2" key="2">
    <citation type="submission" date="2018-11" db="EMBL/GenBank/DDBJ databases">
        <authorList>
            <consortium name="Pathogen Informatics"/>
        </authorList>
    </citation>
    <scope>NUCLEOTIDE SEQUENCE [LARGE SCALE GENOMIC DNA]</scope>
</reference>
<accession>A0A0M3K0F2</accession>
<sequence>MVLERLVKKDRVQRFICQLITIMGTMKITTDAFNICDVSSSVCIPMSDIQHIFQVNCTCILVAKQYFEVSNETNLYMSGMRIPFDLFRQQMLTSRQRQLLDARLDDLLPRDQSLYLSPSIFINMHIVEYFTLFTCNRSSLTDIFTAISNSEVLLSQVITDQDDVSVVVVSVVRGQFNVARLLSDLCTRECRRRIRVDSRYCRWKCAENIRTNHISIVGSKKHDWKNFLRIAAVDNVRNKYGAFIQDEYRTPQQ</sequence>
<dbReference type="Proteomes" id="UP000267096">
    <property type="component" value="Unassembled WGS sequence"/>
</dbReference>
<dbReference type="WBParaSite" id="ASIM_0001428701-mRNA-1">
    <property type="protein sequence ID" value="ASIM_0001428701-mRNA-1"/>
    <property type="gene ID" value="ASIM_0001428701"/>
</dbReference>
<proteinExistence type="predicted"/>
<organism evidence="3">
    <name type="scientific">Anisakis simplex</name>
    <name type="common">Herring worm</name>
    <dbReference type="NCBI Taxonomy" id="6269"/>
    <lineage>
        <taxon>Eukaryota</taxon>
        <taxon>Metazoa</taxon>
        <taxon>Ecdysozoa</taxon>
        <taxon>Nematoda</taxon>
        <taxon>Chromadorea</taxon>
        <taxon>Rhabditida</taxon>
        <taxon>Spirurina</taxon>
        <taxon>Ascaridomorpha</taxon>
        <taxon>Ascaridoidea</taxon>
        <taxon>Anisakidae</taxon>
        <taxon>Anisakis</taxon>
        <taxon>Anisakis simplex complex</taxon>
    </lineage>
</organism>
<evidence type="ECO:0000313" key="1">
    <source>
        <dbReference type="EMBL" id="VDK50399.1"/>
    </source>
</evidence>
<dbReference type="AlphaFoldDB" id="A0A0M3K0F2"/>
<name>A0A0M3K0F2_ANISI</name>
<protein>
    <submittedName>
        <fullName evidence="3">Protein F16</fullName>
    </submittedName>
</protein>
<evidence type="ECO:0000313" key="3">
    <source>
        <dbReference type="WBParaSite" id="ASIM_0001428701-mRNA-1"/>
    </source>
</evidence>
<gene>
    <name evidence="1" type="ORF">ASIM_LOCUS13715</name>
</gene>